<dbReference type="PROSITE" id="PS51746">
    <property type="entry name" value="PPM_2"/>
    <property type="match status" value="1"/>
</dbReference>
<dbReference type="PROSITE" id="PS51194">
    <property type="entry name" value="HELICASE_CTER"/>
    <property type="match status" value="1"/>
</dbReference>
<evidence type="ECO:0000256" key="4">
    <source>
        <dbReference type="ARBA" id="ARBA00022840"/>
    </source>
</evidence>
<keyword evidence="11" id="KW-0472">Membrane</keyword>
<evidence type="ECO:0000256" key="9">
    <source>
        <dbReference type="ARBA" id="ARBA00048336"/>
    </source>
</evidence>
<dbReference type="GO" id="GO:0005829">
    <property type="term" value="C:cytosol"/>
    <property type="evidence" value="ECO:0007669"/>
    <property type="project" value="TreeGrafter"/>
</dbReference>
<dbReference type="PROSITE" id="PS00039">
    <property type="entry name" value="DEAD_ATP_HELICASE"/>
    <property type="match status" value="1"/>
</dbReference>
<comment type="similarity">
    <text evidence="6">Belongs to the DEAD box helicase family. DDX55/SPB4 subfamily.</text>
</comment>
<evidence type="ECO:0000256" key="2">
    <source>
        <dbReference type="ARBA" id="ARBA00022801"/>
    </source>
</evidence>
<keyword evidence="11" id="KW-0812">Transmembrane</keyword>
<dbReference type="Gene3D" id="3.40.50.300">
    <property type="entry name" value="P-loop containing nucleotide triphosphate hydrolases"/>
    <property type="match status" value="2"/>
</dbReference>
<dbReference type="InterPro" id="IPR036457">
    <property type="entry name" value="PPM-type-like_dom_sf"/>
</dbReference>
<accession>A0A1E5UMP3</accession>
<dbReference type="CDD" id="cd17960">
    <property type="entry name" value="DEADc_DDX55"/>
    <property type="match status" value="1"/>
</dbReference>
<dbReference type="InterPro" id="IPR027417">
    <property type="entry name" value="P-loop_NTPase"/>
</dbReference>
<dbReference type="SMART" id="SM00331">
    <property type="entry name" value="PP2C_SIG"/>
    <property type="match status" value="1"/>
</dbReference>
<dbReference type="CDD" id="cd18787">
    <property type="entry name" value="SF2_C_DEAD"/>
    <property type="match status" value="1"/>
</dbReference>
<name>A0A1E5UMP3_9POAL</name>
<evidence type="ECO:0000256" key="5">
    <source>
        <dbReference type="ARBA" id="ARBA00022884"/>
    </source>
</evidence>
<evidence type="ECO:0000259" key="12">
    <source>
        <dbReference type="PROSITE" id="PS51192"/>
    </source>
</evidence>
<dbReference type="Proteomes" id="UP000095767">
    <property type="component" value="Unassembled WGS sequence"/>
</dbReference>
<dbReference type="SMART" id="SM00487">
    <property type="entry name" value="DEXDc"/>
    <property type="match status" value="1"/>
</dbReference>
<reference evidence="15 16" key="1">
    <citation type="submission" date="2016-09" db="EMBL/GenBank/DDBJ databases">
        <title>The draft genome of Dichanthelium oligosanthes: A C3 panicoid grass species.</title>
        <authorList>
            <person name="Studer A.J."/>
            <person name="Schnable J.C."/>
            <person name="Brutnell T.P."/>
        </authorList>
    </citation>
    <scope>NUCLEOTIDE SEQUENCE [LARGE SCALE GENOMIC DNA]</scope>
    <source>
        <strain evidence="16">cv. Kellogg 1175</strain>
        <tissue evidence="15">Leaf</tissue>
    </source>
</reference>
<dbReference type="FunFam" id="3.40.50.300:FF:000877">
    <property type="entry name" value="RNA helicase"/>
    <property type="match status" value="1"/>
</dbReference>
<feature type="domain" description="PPM-type phosphatase" evidence="14">
    <location>
        <begin position="73"/>
        <end position="324"/>
    </location>
</feature>
<comment type="caution">
    <text evidence="15">The sequence shown here is derived from an EMBL/GenBank/DDBJ whole genome shotgun (WGS) entry which is preliminary data.</text>
</comment>
<evidence type="ECO:0000256" key="8">
    <source>
        <dbReference type="ARBA" id="ARBA00047984"/>
    </source>
</evidence>
<feature type="compositionally biased region" description="Acidic residues" evidence="10">
    <location>
        <begin position="959"/>
        <end position="968"/>
    </location>
</feature>
<dbReference type="PANTHER" id="PTHR47959">
    <property type="entry name" value="ATP-DEPENDENT RNA HELICASE RHLE-RELATED"/>
    <property type="match status" value="1"/>
</dbReference>
<dbReference type="SMART" id="SM00332">
    <property type="entry name" value="PP2Cc"/>
    <property type="match status" value="1"/>
</dbReference>
<feature type="transmembrane region" description="Helical" evidence="11">
    <location>
        <begin position="35"/>
        <end position="52"/>
    </location>
</feature>
<dbReference type="InterPro" id="IPR001650">
    <property type="entry name" value="Helicase_C-like"/>
</dbReference>
<feature type="region of interest" description="Disordered" evidence="10">
    <location>
        <begin position="1"/>
        <end position="24"/>
    </location>
</feature>
<dbReference type="AlphaFoldDB" id="A0A1E5UMP3"/>
<evidence type="ECO:0000256" key="1">
    <source>
        <dbReference type="ARBA" id="ARBA00022741"/>
    </source>
</evidence>
<feature type="domain" description="Helicase ATP-binding" evidence="12">
    <location>
        <begin position="417"/>
        <end position="595"/>
    </location>
</feature>
<keyword evidence="4" id="KW-0067">ATP-binding</keyword>
<keyword evidence="11" id="KW-1133">Transmembrane helix</keyword>
<dbReference type="Pfam" id="PF00271">
    <property type="entry name" value="Helicase_C"/>
    <property type="match status" value="1"/>
</dbReference>
<keyword evidence="5" id="KW-0694">RNA-binding</keyword>
<protein>
    <submittedName>
        <fullName evidence="15">DEAD-box ATP-dependent RNA helicase 18</fullName>
    </submittedName>
</protein>
<dbReference type="GO" id="GO:0004722">
    <property type="term" value="F:protein serine/threonine phosphatase activity"/>
    <property type="evidence" value="ECO:0007669"/>
    <property type="project" value="UniProtKB-EC"/>
</dbReference>
<dbReference type="PANTHER" id="PTHR47959:SF1">
    <property type="entry name" value="ATP-DEPENDENT RNA HELICASE DBPA"/>
    <property type="match status" value="1"/>
</dbReference>
<dbReference type="InterPro" id="IPR014001">
    <property type="entry name" value="Helicase_ATP-bd"/>
</dbReference>
<keyword evidence="16" id="KW-1185">Reference proteome</keyword>
<organism evidence="15 16">
    <name type="scientific">Dichanthelium oligosanthes</name>
    <dbReference type="NCBI Taxonomy" id="888268"/>
    <lineage>
        <taxon>Eukaryota</taxon>
        <taxon>Viridiplantae</taxon>
        <taxon>Streptophyta</taxon>
        <taxon>Embryophyta</taxon>
        <taxon>Tracheophyta</taxon>
        <taxon>Spermatophyta</taxon>
        <taxon>Magnoliopsida</taxon>
        <taxon>Liliopsida</taxon>
        <taxon>Poales</taxon>
        <taxon>Poaceae</taxon>
        <taxon>PACMAD clade</taxon>
        <taxon>Panicoideae</taxon>
        <taxon>Panicodae</taxon>
        <taxon>Paniceae</taxon>
        <taxon>Dichantheliinae</taxon>
        <taxon>Dichanthelium</taxon>
    </lineage>
</organism>
<dbReference type="SMART" id="SM00490">
    <property type="entry name" value="HELICc"/>
    <property type="match status" value="1"/>
</dbReference>
<comment type="catalytic activity">
    <reaction evidence="8">
        <text>ATP + H2O = ADP + phosphate + H(+)</text>
        <dbReference type="Rhea" id="RHEA:13065"/>
        <dbReference type="ChEBI" id="CHEBI:15377"/>
        <dbReference type="ChEBI" id="CHEBI:15378"/>
        <dbReference type="ChEBI" id="CHEBI:30616"/>
        <dbReference type="ChEBI" id="CHEBI:43474"/>
        <dbReference type="ChEBI" id="CHEBI:456216"/>
        <dbReference type="EC" id="3.6.4.13"/>
    </reaction>
</comment>
<sequence length="1009" mass="111777">MAASTASRLSPPRFHVPPRSPHPPLRRARFSPVRAAKYAPFLYFFFFAFVAINHDNSQMFDFDRLEAVLSIGTHLIPHPRKAASGGEDAFFANSDAGGVFAIADGVSGWAEKDVNPALFSRELMRNSSSFLNDEEVNRDPQSLLMKAHAATYSIGSATVIIAMLEKTGTLKIASVGDCGLKIIRKGQVMFSIYPQEHYFDCPYQISSEAAGQTYQDALVCSVNLMEGDTIVSGSDGLFDNIFDQEIISIISESPGVDEAAKALAELARKHSVDVTFDSPYSMEARSRGFDVPWWKKLLGAKLIGTLSSLQGGKMDDITVVVAQVKTVEVPDDEKYAFKGGIRISSRAAYDPSFCASKKRLNPTKARTLSMAAAAAAQNSALTEQRFSEISPPLSAEVVEALDRGGFRRCTPVQAATIPHLLSHKDVAVEAATGSGKTLAFLIPVIEILRRRSSPPKSHEVLAVIVSPTRELSSQIYNVAQPFFATLKGVSSMLLVGGLDIKAELKRVEEEGANILVGTPGKLHDVMGRDGILEFKNFEILILDEADRLLDMGFEKQINSILLKLPKLRRTGLFSATQTKAVKDLSKAGLRNPIRVEVKTEAKMTSKGAGQQELGPSKTPLGLRLQYMICEASKKSSQLVDFLVQNSGKKIMVYFATCACVDYWAVVLPLLKSLEGFPIIPYHGKMKQGPREKALASFSALSSGILVCTDVAARGLDIPSVDLIVQYDPPQDPNVFIHRAGRTARYDQEGDAIVFLLPKEDTYAEFLKLRGVPLTERECPTNTEDVVLQIRSAALEDRNVMEKGCRAFVSFVRAYKEHHCSYIFRWKDLDIGKLAMEYGLLQIPSMPEVKHHSLSLEGFVPVDDVDVTQIKYKDKVREKQRKKTLKKKAEEEAQNPRPEKRKAPEKPEKPKRKKTGKQRQSVQTKEDLDELAHEYRLLKKLKRGDIDEDEYEKLTGFGDSDGEASDGDVSDLHERKERGNKAQKKLKQRGKGRGGSRKFDGKSKMRSKRR</sequence>
<feature type="region of interest" description="Disordered" evidence="10">
    <location>
        <begin position="877"/>
        <end position="927"/>
    </location>
</feature>
<dbReference type="Pfam" id="PF13959">
    <property type="entry name" value="CTE_SPB4"/>
    <property type="match status" value="1"/>
</dbReference>
<dbReference type="InterPro" id="IPR000629">
    <property type="entry name" value="RNA-helicase_DEAD-box_CS"/>
</dbReference>
<dbReference type="Pfam" id="PF00270">
    <property type="entry name" value="DEAD"/>
    <property type="match status" value="1"/>
</dbReference>
<evidence type="ECO:0000256" key="3">
    <source>
        <dbReference type="ARBA" id="ARBA00022806"/>
    </source>
</evidence>
<dbReference type="OrthoDB" id="7396459at2759"/>
<gene>
    <name evidence="15" type="ORF">BAE44_0024842</name>
</gene>
<evidence type="ECO:0000259" key="14">
    <source>
        <dbReference type="PROSITE" id="PS51746"/>
    </source>
</evidence>
<keyword evidence="2" id="KW-0378">Hydrolase</keyword>
<feature type="domain" description="Helicase C-terminal" evidence="13">
    <location>
        <begin position="637"/>
        <end position="793"/>
    </location>
</feature>
<feature type="region of interest" description="Disordered" evidence="10">
    <location>
        <begin position="948"/>
        <end position="1009"/>
    </location>
</feature>
<dbReference type="STRING" id="888268.A0A1E5UMP3"/>
<feature type="compositionally biased region" description="Pro residues" evidence="10">
    <location>
        <begin position="14"/>
        <end position="23"/>
    </location>
</feature>
<evidence type="ECO:0000256" key="10">
    <source>
        <dbReference type="SAM" id="MobiDB-lite"/>
    </source>
</evidence>
<dbReference type="SUPFAM" id="SSF81606">
    <property type="entry name" value="PP2C-like"/>
    <property type="match status" value="1"/>
</dbReference>
<dbReference type="GO" id="GO:0003723">
    <property type="term" value="F:RNA binding"/>
    <property type="evidence" value="ECO:0007669"/>
    <property type="project" value="UniProtKB-KW"/>
</dbReference>
<dbReference type="PROSITE" id="PS51192">
    <property type="entry name" value="HELICASE_ATP_BIND_1"/>
    <property type="match status" value="1"/>
</dbReference>
<keyword evidence="1" id="KW-0547">Nucleotide-binding</keyword>
<evidence type="ECO:0000256" key="7">
    <source>
        <dbReference type="ARBA" id="ARBA00047761"/>
    </source>
</evidence>
<evidence type="ECO:0000313" key="15">
    <source>
        <dbReference type="EMBL" id="OEL14132.1"/>
    </source>
</evidence>
<evidence type="ECO:0000256" key="11">
    <source>
        <dbReference type="SAM" id="Phobius"/>
    </source>
</evidence>
<dbReference type="SUPFAM" id="SSF52540">
    <property type="entry name" value="P-loop containing nucleoside triphosphate hydrolases"/>
    <property type="match status" value="1"/>
</dbReference>
<feature type="compositionally biased region" description="Basic residues" evidence="10">
    <location>
        <begin position="980"/>
        <end position="995"/>
    </location>
</feature>
<dbReference type="InterPro" id="IPR025313">
    <property type="entry name" value="SPB4-like_CTE"/>
</dbReference>
<comment type="catalytic activity">
    <reaction evidence="9">
        <text>O-phospho-L-threonyl-[protein] + H2O = L-threonyl-[protein] + phosphate</text>
        <dbReference type="Rhea" id="RHEA:47004"/>
        <dbReference type="Rhea" id="RHEA-COMP:11060"/>
        <dbReference type="Rhea" id="RHEA-COMP:11605"/>
        <dbReference type="ChEBI" id="CHEBI:15377"/>
        <dbReference type="ChEBI" id="CHEBI:30013"/>
        <dbReference type="ChEBI" id="CHEBI:43474"/>
        <dbReference type="ChEBI" id="CHEBI:61977"/>
        <dbReference type="EC" id="3.1.3.16"/>
    </reaction>
</comment>
<dbReference type="GO" id="GO:0016887">
    <property type="term" value="F:ATP hydrolysis activity"/>
    <property type="evidence" value="ECO:0007669"/>
    <property type="project" value="RHEA"/>
</dbReference>
<dbReference type="EMBL" id="LWDX02071036">
    <property type="protein sequence ID" value="OEL14132.1"/>
    <property type="molecule type" value="Genomic_DNA"/>
</dbReference>
<dbReference type="GO" id="GO:0005524">
    <property type="term" value="F:ATP binding"/>
    <property type="evidence" value="ECO:0007669"/>
    <property type="project" value="UniProtKB-KW"/>
</dbReference>
<feature type="compositionally biased region" description="Basic and acidic residues" evidence="10">
    <location>
        <begin position="896"/>
        <end position="907"/>
    </location>
</feature>
<comment type="catalytic activity">
    <reaction evidence="7">
        <text>O-phospho-L-seryl-[protein] + H2O = L-seryl-[protein] + phosphate</text>
        <dbReference type="Rhea" id="RHEA:20629"/>
        <dbReference type="Rhea" id="RHEA-COMP:9863"/>
        <dbReference type="Rhea" id="RHEA-COMP:11604"/>
        <dbReference type="ChEBI" id="CHEBI:15377"/>
        <dbReference type="ChEBI" id="CHEBI:29999"/>
        <dbReference type="ChEBI" id="CHEBI:43474"/>
        <dbReference type="ChEBI" id="CHEBI:83421"/>
        <dbReference type="EC" id="3.1.3.16"/>
    </reaction>
</comment>
<dbReference type="InterPro" id="IPR001932">
    <property type="entry name" value="PPM-type_phosphatase-like_dom"/>
</dbReference>
<evidence type="ECO:0000259" key="13">
    <source>
        <dbReference type="PROSITE" id="PS51194"/>
    </source>
</evidence>
<feature type="compositionally biased region" description="Basic and acidic residues" evidence="10">
    <location>
        <begin position="969"/>
        <end position="979"/>
    </location>
</feature>
<dbReference type="SMART" id="SM01178">
    <property type="entry name" value="DUF4217"/>
    <property type="match status" value="1"/>
</dbReference>
<proteinExistence type="inferred from homology"/>
<keyword evidence="3 15" id="KW-0347">Helicase</keyword>
<dbReference type="Gene3D" id="3.60.40.10">
    <property type="entry name" value="PPM-type phosphatase domain"/>
    <property type="match status" value="1"/>
</dbReference>
<dbReference type="GO" id="GO:0003724">
    <property type="term" value="F:RNA helicase activity"/>
    <property type="evidence" value="ECO:0007669"/>
    <property type="project" value="UniProtKB-EC"/>
</dbReference>
<evidence type="ECO:0000256" key="6">
    <source>
        <dbReference type="ARBA" id="ARBA00038002"/>
    </source>
</evidence>
<evidence type="ECO:0000313" key="16">
    <source>
        <dbReference type="Proteomes" id="UP000095767"/>
    </source>
</evidence>
<dbReference type="InterPro" id="IPR050079">
    <property type="entry name" value="DEAD_box_RNA_helicase"/>
</dbReference>
<dbReference type="InterPro" id="IPR011545">
    <property type="entry name" value="DEAD/DEAH_box_helicase_dom"/>
</dbReference>